<evidence type="ECO:0000313" key="11">
    <source>
        <dbReference type="EMBL" id="CAA7268800.1"/>
    </source>
</evidence>
<dbReference type="GO" id="GO:0015254">
    <property type="term" value="F:glycerol channel activity"/>
    <property type="evidence" value="ECO:0007669"/>
    <property type="project" value="TreeGrafter"/>
</dbReference>
<dbReference type="InterPro" id="IPR000425">
    <property type="entry name" value="MIP"/>
</dbReference>
<keyword evidence="12" id="KW-1185">Reference proteome</keyword>
<sequence>MSLSCRSDVDSLINKPTSNRRALCDATQLSLAFGTAMSTPMFAMPEPDIVNSPSEKSLPVLASYPTPSRKRFVARFREAIREPMAEFIGVALFVIIGAGSDCQVVLSSNSRVAASPKGEYLSLNFGWAIGLALAVWVSAGISGGHVNPAVTLALATQRGFPWKKVPVYIFSQIMGGLVGAALVYAQYIHAIDIFEGGRDQRTQLTAGLFATYALDYMTAVSCFFAEFLGTAILAFMIMAATDKNNAAPPLYLLPLVIFLTLLGLGVGLGMQTAFAFNPARDFGPRLFLSMAGYGKAVYTYRSQYWLWCPILAPFLGAQVAVAFYDLFLYKSGGANAVSDQRDIDVSHGA</sequence>
<feature type="transmembrane region" description="Helical" evidence="10">
    <location>
        <begin position="167"/>
        <end position="188"/>
    </location>
</feature>
<dbReference type="FunFam" id="1.20.1080.10:FF:000027">
    <property type="entry name" value="MIP aquaporin"/>
    <property type="match status" value="1"/>
</dbReference>
<evidence type="ECO:0000256" key="1">
    <source>
        <dbReference type="ARBA" id="ARBA00004141"/>
    </source>
</evidence>
<feature type="transmembrane region" description="Helical" evidence="10">
    <location>
        <begin position="85"/>
        <end position="106"/>
    </location>
</feature>
<accession>A0A8S0WGE4</accession>
<dbReference type="SUPFAM" id="SSF81338">
    <property type="entry name" value="Aquaporin-like"/>
    <property type="match status" value="1"/>
</dbReference>
<keyword evidence="3 9" id="KW-0813">Transport</keyword>
<evidence type="ECO:0000256" key="2">
    <source>
        <dbReference type="ARBA" id="ARBA00006175"/>
    </source>
</evidence>
<dbReference type="EMBL" id="CACVBS010000070">
    <property type="protein sequence ID" value="CAA7268800.1"/>
    <property type="molecule type" value="Genomic_DNA"/>
</dbReference>
<comment type="catalytic activity">
    <reaction evidence="8">
        <text>H2O(in) = H2O(out)</text>
        <dbReference type="Rhea" id="RHEA:29667"/>
        <dbReference type="ChEBI" id="CHEBI:15377"/>
    </reaction>
</comment>
<dbReference type="GO" id="GO:0015250">
    <property type="term" value="F:water channel activity"/>
    <property type="evidence" value="ECO:0007669"/>
    <property type="project" value="TreeGrafter"/>
</dbReference>
<organism evidence="11 12">
    <name type="scientific">Cyclocybe aegerita</name>
    <name type="common">Black poplar mushroom</name>
    <name type="synonym">Agrocybe aegerita</name>
    <dbReference type="NCBI Taxonomy" id="1973307"/>
    <lineage>
        <taxon>Eukaryota</taxon>
        <taxon>Fungi</taxon>
        <taxon>Dikarya</taxon>
        <taxon>Basidiomycota</taxon>
        <taxon>Agaricomycotina</taxon>
        <taxon>Agaricomycetes</taxon>
        <taxon>Agaricomycetidae</taxon>
        <taxon>Agaricales</taxon>
        <taxon>Agaricineae</taxon>
        <taxon>Bolbitiaceae</taxon>
        <taxon>Cyclocybe</taxon>
    </lineage>
</organism>
<comment type="similarity">
    <text evidence="2 9">Belongs to the MIP/aquaporin (TC 1.A.8) family.</text>
</comment>
<dbReference type="CDD" id="cd00333">
    <property type="entry name" value="MIP"/>
    <property type="match status" value="1"/>
</dbReference>
<feature type="transmembrane region" description="Helical" evidence="10">
    <location>
        <begin position="250"/>
        <end position="276"/>
    </location>
</feature>
<name>A0A8S0WGE4_CYCAE</name>
<dbReference type="Pfam" id="PF00230">
    <property type="entry name" value="MIP"/>
    <property type="match status" value="1"/>
</dbReference>
<comment type="subcellular location">
    <subcellularLocation>
        <location evidence="1">Membrane</location>
        <topology evidence="1">Multi-pass membrane protein</topology>
    </subcellularLocation>
</comment>
<dbReference type="NCBIfam" id="TIGR00861">
    <property type="entry name" value="MIP"/>
    <property type="match status" value="1"/>
</dbReference>
<dbReference type="InterPro" id="IPR050363">
    <property type="entry name" value="MIP/Aquaporin"/>
</dbReference>
<dbReference type="PRINTS" id="PR00783">
    <property type="entry name" value="MINTRINSICP"/>
</dbReference>
<evidence type="ECO:0000256" key="5">
    <source>
        <dbReference type="ARBA" id="ARBA00022737"/>
    </source>
</evidence>
<dbReference type="Gene3D" id="1.20.1080.10">
    <property type="entry name" value="Glycerol uptake facilitator protein"/>
    <property type="match status" value="1"/>
</dbReference>
<evidence type="ECO:0000256" key="6">
    <source>
        <dbReference type="ARBA" id="ARBA00022989"/>
    </source>
</evidence>
<evidence type="ECO:0000313" key="12">
    <source>
        <dbReference type="Proteomes" id="UP000467700"/>
    </source>
</evidence>
<dbReference type="GO" id="GO:0005886">
    <property type="term" value="C:plasma membrane"/>
    <property type="evidence" value="ECO:0007669"/>
    <property type="project" value="TreeGrafter"/>
</dbReference>
<protein>
    <recommendedName>
        <fullName evidence="13">Aquaporin</fullName>
    </recommendedName>
</protein>
<feature type="transmembrane region" description="Helical" evidence="10">
    <location>
        <begin position="216"/>
        <end position="238"/>
    </location>
</feature>
<dbReference type="Proteomes" id="UP000467700">
    <property type="component" value="Unassembled WGS sequence"/>
</dbReference>
<feature type="transmembrane region" description="Helical" evidence="10">
    <location>
        <begin position="126"/>
        <end position="155"/>
    </location>
</feature>
<evidence type="ECO:0000256" key="3">
    <source>
        <dbReference type="ARBA" id="ARBA00022448"/>
    </source>
</evidence>
<dbReference type="PANTHER" id="PTHR43829:SF9">
    <property type="entry name" value="AQUAPORIN-9"/>
    <property type="match status" value="1"/>
</dbReference>
<dbReference type="InterPro" id="IPR023271">
    <property type="entry name" value="Aquaporin-like"/>
</dbReference>
<evidence type="ECO:0000256" key="10">
    <source>
        <dbReference type="SAM" id="Phobius"/>
    </source>
</evidence>
<dbReference type="OrthoDB" id="3222at2759"/>
<keyword evidence="5" id="KW-0677">Repeat</keyword>
<evidence type="ECO:0000256" key="7">
    <source>
        <dbReference type="ARBA" id="ARBA00023136"/>
    </source>
</evidence>
<dbReference type="PROSITE" id="PS00221">
    <property type="entry name" value="MIP"/>
    <property type="match status" value="1"/>
</dbReference>
<keyword evidence="6 10" id="KW-1133">Transmembrane helix</keyword>
<evidence type="ECO:0008006" key="13">
    <source>
        <dbReference type="Google" id="ProtNLM"/>
    </source>
</evidence>
<evidence type="ECO:0000256" key="4">
    <source>
        <dbReference type="ARBA" id="ARBA00022692"/>
    </source>
</evidence>
<dbReference type="InterPro" id="IPR022357">
    <property type="entry name" value="MIP_CS"/>
</dbReference>
<evidence type="ECO:0000256" key="9">
    <source>
        <dbReference type="RuleBase" id="RU000477"/>
    </source>
</evidence>
<keyword evidence="7 10" id="KW-0472">Membrane</keyword>
<comment type="caution">
    <text evidence="11">The sequence shown here is derived from an EMBL/GenBank/DDBJ whole genome shotgun (WGS) entry which is preliminary data.</text>
</comment>
<keyword evidence="4 9" id="KW-0812">Transmembrane</keyword>
<evidence type="ECO:0000256" key="8">
    <source>
        <dbReference type="ARBA" id="ARBA00034651"/>
    </source>
</evidence>
<dbReference type="AlphaFoldDB" id="A0A8S0WGE4"/>
<dbReference type="PANTHER" id="PTHR43829">
    <property type="entry name" value="AQUAPORIN OR AQUAGLYCEROPORIN RELATED"/>
    <property type="match status" value="1"/>
</dbReference>
<proteinExistence type="inferred from homology"/>
<reference evidence="11 12" key="1">
    <citation type="submission" date="2020-01" db="EMBL/GenBank/DDBJ databases">
        <authorList>
            <person name="Gupta K D."/>
        </authorList>
    </citation>
    <scope>NUCLEOTIDE SEQUENCE [LARGE SCALE GENOMIC DNA]</scope>
</reference>
<feature type="transmembrane region" description="Helical" evidence="10">
    <location>
        <begin position="304"/>
        <end position="324"/>
    </location>
</feature>
<gene>
    <name evidence="11" type="ORF">AAE3_LOCUS11071</name>
</gene>